<evidence type="ECO:0000313" key="3">
    <source>
        <dbReference type="EMBL" id="OAA75127.1"/>
    </source>
</evidence>
<keyword evidence="4" id="KW-1185">Reference proteome</keyword>
<feature type="domain" description="Beta-lactamase-related" evidence="1">
    <location>
        <begin position="98"/>
        <end position="423"/>
    </location>
</feature>
<evidence type="ECO:0000259" key="2">
    <source>
        <dbReference type="Pfam" id="PF26335"/>
    </source>
</evidence>
<dbReference type="Pfam" id="PF00144">
    <property type="entry name" value="Beta-lactamase"/>
    <property type="match status" value="1"/>
</dbReference>
<dbReference type="PANTHER" id="PTHR22935">
    <property type="entry name" value="PENICILLIN-BINDING PROTEIN"/>
    <property type="match status" value="1"/>
</dbReference>
<organism evidence="3 4">
    <name type="scientific">Akanthomyces lecanii RCEF 1005</name>
    <dbReference type="NCBI Taxonomy" id="1081108"/>
    <lineage>
        <taxon>Eukaryota</taxon>
        <taxon>Fungi</taxon>
        <taxon>Dikarya</taxon>
        <taxon>Ascomycota</taxon>
        <taxon>Pezizomycotina</taxon>
        <taxon>Sordariomycetes</taxon>
        <taxon>Hypocreomycetidae</taxon>
        <taxon>Hypocreales</taxon>
        <taxon>Cordycipitaceae</taxon>
        <taxon>Akanthomyces</taxon>
        <taxon>Cordyceps confragosa</taxon>
    </lineage>
</organism>
<dbReference type="Pfam" id="PF26335">
    <property type="entry name" value="ARB_00930_C"/>
    <property type="match status" value="1"/>
</dbReference>
<dbReference type="AlphaFoldDB" id="A0A168FFU5"/>
<dbReference type="STRING" id="1081108.A0A168FFU5"/>
<evidence type="ECO:0000259" key="1">
    <source>
        <dbReference type="Pfam" id="PF00144"/>
    </source>
</evidence>
<evidence type="ECO:0000313" key="4">
    <source>
        <dbReference type="Proteomes" id="UP000076881"/>
    </source>
</evidence>
<name>A0A168FFU5_CORDF</name>
<dbReference type="EMBL" id="AZHF01000005">
    <property type="protein sequence ID" value="OAA75127.1"/>
    <property type="molecule type" value="Genomic_DNA"/>
</dbReference>
<reference evidence="3 4" key="1">
    <citation type="journal article" date="2016" name="Genome Biol. Evol.">
        <title>Divergent and convergent evolution of fungal pathogenicity.</title>
        <authorList>
            <person name="Shang Y."/>
            <person name="Xiao G."/>
            <person name="Zheng P."/>
            <person name="Cen K."/>
            <person name="Zhan S."/>
            <person name="Wang C."/>
        </authorList>
    </citation>
    <scope>NUCLEOTIDE SEQUENCE [LARGE SCALE GENOMIC DNA]</scope>
    <source>
        <strain evidence="3 4">RCEF 1005</strain>
    </source>
</reference>
<dbReference type="InterPro" id="IPR012338">
    <property type="entry name" value="Beta-lactam/transpept-like"/>
</dbReference>
<dbReference type="OrthoDB" id="10250282at2759"/>
<dbReference type="PANTHER" id="PTHR22935:SF97">
    <property type="entry name" value="BETA-LACTAMASE-RELATED DOMAIN-CONTAINING PROTEIN"/>
    <property type="match status" value="1"/>
</dbReference>
<sequence length="600" mass="64177">MRLSYTLPTIAALCGQAALGDFVTPTYPTPADLSSNHSLVHAGWKNLTSTLDRYFQGKLNSSLAAAFAGVENVTFSAGLFSLKDPDALQLQYHHTAAEVKASKAGVQKVDGDSIYRTASVSKLITVLAGLRELSDDDWHRPLSKINPNFKRQMQNSTAVDIIETIQWDKITPWALATQLSGLPTLSFLGEQYNASLASEYGGALVTNQTSLGACVVQFFANPLEPSCSPAEIISSVNVNPPNFLPWATPVYSDLNFMLLGLVISSITNKTMTEVYNSAIFRPLNMTSSSDKSENKTLSRAVVIGTAASYAQLDSFPFTAPSGGILSTVGDLQKLGLGILNSTLLRKEATAKWLKPVSLTASLSYAIGAPWEIHRFVHPASGKVTDIYTKLGDSGSYGGALAVIPQYDAGFTLLNAAAGPERSKVVLGILDAITSTVLPALEAQALAEAKRNLVGEYKSSGSGGVEAMIKIGYNASTTGTEVHSDLVVTEWVYNGTDVLTSKLFGGAPLRLEQSIVRPGKDGKPHQIAFILSSYNQTPTYTAAKMGSWTGLYYSDGDFAFTDGVRWGGQDPRRLVFDLDAHGAAVKCTPSYQKIALTKSKK</sequence>
<protein>
    <submittedName>
        <fullName evidence="3">Beta-lactamase/transpeptidase-like protein</fullName>
    </submittedName>
</protein>
<dbReference type="Proteomes" id="UP000076881">
    <property type="component" value="Unassembled WGS sequence"/>
</dbReference>
<accession>A0A168FFU5</accession>
<dbReference type="InterPro" id="IPR058664">
    <property type="entry name" value="ARB_00930-like_C"/>
</dbReference>
<gene>
    <name evidence="3" type="ORF">LEL_07115</name>
</gene>
<proteinExistence type="predicted"/>
<dbReference type="Gene3D" id="3.40.710.10">
    <property type="entry name" value="DD-peptidase/beta-lactamase superfamily"/>
    <property type="match status" value="1"/>
</dbReference>
<comment type="caution">
    <text evidence="3">The sequence shown here is derived from an EMBL/GenBank/DDBJ whole genome shotgun (WGS) entry which is preliminary data.</text>
</comment>
<feature type="domain" description="Beta-lactamase-like ARB-00930-like C-terminal" evidence="2">
    <location>
        <begin position="445"/>
        <end position="598"/>
    </location>
</feature>
<dbReference type="InterPro" id="IPR051478">
    <property type="entry name" value="Beta-lactamase-like_AB/R"/>
</dbReference>
<dbReference type="InterPro" id="IPR001466">
    <property type="entry name" value="Beta-lactam-related"/>
</dbReference>
<dbReference type="SUPFAM" id="SSF56601">
    <property type="entry name" value="beta-lactamase/transpeptidase-like"/>
    <property type="match status" value="1"/>
</dbReference>